<dbReference type="AlphaFoldDB" id="A0AAD4LQ22"/>
<dbReference type="EMBL" id="JAKELL010000001">
    <property type="protein sequence ID" value="KAH9001038.1"/>
    <property type="molecule type" value="Genomic_DNA"/>
</dbReference>
<evidence type="ECO:0000256" key="1">
    <source>
        <dbReference type="SAM" id="MobiDB-lite"/>
    </source>
</evidence>
<keyword evidence="3" id="KW-1185">Reference proteome</keyword>
<name>A0AAD4LQ22_9AGAM</name>
<evidence type="ECO:0000313" key="3">
    <source>
        <dbReference type="Proteomes" id="UP001201163"/>
    </source>
</evidence>
<dbReference type="Proteomes" id="UP001201163">
    <property type="component" value="Unassembled WGS sequence"/>
</dbReference>
<accession>A0AAD4LQ22</accession>
<reference evidence="2" key="1">
    <citation type="submission" date="2022-01" db="EMBL/GenBank/DDBJ databases">
        <title>Comparative genomics reveals a dynamic genome evolution in the ectomycorrhizal milk-cap (Lactarius) mushrooms.</title>
        <authorList>
            <consortium name="DOE Joint Genome Institute"/>
            <person name="Lebreton A."/>
            <person name="Tang N."/>
            <person name="Kuo A."/>
            <person name="LaButti K."/>
            <person name="Drula E."/>
            <person name="Barry K."/>
            <person name="Clum A."/>
            <person name="Lipzen A."/>
            <person name="Mousain D."/>
            <person name="Ng V."/>
            <person name="Wang R."/>
            <person name="Wang X."/>
            <person name="Dai Y."/>
            <person name="Henrissat B."/>
            <person name="Grigoriev I.V."/>
            <person name="Guerin-Laguette A."/>
            <person name="Yu F."/>
            <person name="Martin F.M."/>
        </authorList>
    </citation>
    <scope>NUCLEOTIDE SEQUENCE</scope>
    <source>
        <strain evidence="2">QP</strain>
    </source>
</reference>
<feature type="compositionally biased region" description="Acidic residues" evidence="1">
    <location>
        <begin position="24"/>
        <end position="52"/>
    </location>
</feature>
<evidence type="ECO:0000313" key="2">
    <source>
        <dbReference type="EMBL" id="KAH9001038.1"/>
    </source>
</evidence>
<protein>
    <submittedName>
        <fullName evidence="2">Uncharacterized protein</fullName>
    </submittedName>
</protein>
<sequence>MLRVIATPGREARLPGPESPTDDREGDGDGDGDGEEDEDGGMDLDAEIEGMGDDLAKLPRRWRVDDVDAGVLDE</sequence>
<feature type="region of interest" description="Disordered" evidence="1">
    <location>
        <begin position="1"/>
        <end position="55"/>
    </location>
</feature>
<comment type="caution">
    <text evidence="2">The sequence shown here is derived from an EMBL/GenBank/DDBJ whole genome shotgun (WGS) entry which is preliminary data.</text>
</comment>
<organism evidence="2 3">
    <name type="scientific">Lactarius akahatsu</name>
    <dbReference type="NCBI Taxonomy" id="416441"/>
    <lineage>
        <taxon>Eukaryota</taxon>
        <taxon>Fungi</taxon>
        <taxon>Dikarya</taxon>
        <taxon>Basidiomycota</taxon>
        <taxon>Agaricomycotina</taxon>
        <taxon>Agaricomycetes</taxon>
        <taxon>Russulales</taxon>
        <taxon>Russulaceae</taxon>
        <taxon>Lactarius</taxon>
    </lineage>
</organism>
<gene>
    <name evidence="2" type="ORF">EDB92DRAFT_1938808</name>
</gene>
<proteinExistence type="predicted"/>